<proteinExistence type="predicted"/>
<gene>
    <name evidence="1" type="ORF">NPIL_254301</name>
</gene>
<keyword evidence="2" id="KW-1185">Reference proteome</keyword>
<dbReference type="Proteomes" id="UP000887013">
    <property type="component" value="Unassembled WGS sequence"/>
</dbReference>
<dbReference type="AlphaFoldDB" id="A0A8X6U0G5"/>
<evidence type="ECO:0000313" key="2">
    <source>
        <dbReference type="Proteomes" id="UP000887013"/>
    </source>
</evidence>
<evidence type="ECO:0000313" key="1">
    <source>
        <dbReference type="EMBL" id="GFT67244.1"/>
    </source>
</evidence>
<organism evidence="1 2">
    <name type="scientific">Nephila pilipes</name>
    <name type="common">Giant wood spider</name>
    <name type="synonym">Nephila maculata</name>
    <dbReference type="NCBI Taxonomy" id="299642"/>
    <lineage>
        <taxon>Eukaryota</taxon>
        <taxon>Metazoa</taxon>
        <taxon>Ecdysozoa</taxon>
        <taxon>Arthropoda</taxon>
        <taxon>Chelicerata</taxon>
        <taxon>Arachnida</taxon>
        <taxon>Araneae</taxon>
        <taxon>Araneomorphae</taxon>
        <taxon>Entelegynae</taxon>
        <taxon>Araneoidea</taxon>
        <taxon>Nephilidae</taxon>
        <taxon>Nephila</taxon>
    </lineage>
</organism>
<dbReference type="EMBL" id="BMAW01020282">
    <property type="protein sequence ID" value="GFT67244.1"/>
    <property type="molecule type" value="Genomic_DNA"/>
</dbReference>
<sequence length="198" mass="22022">MAATAGVLQPTAAGVRYVIVLFSGGDAGNVHLLQADTLPAWRTPFGLRLEHGGVLNSQHAVAGNGNAETQQFAKRENVLCFGKRAEARYGWHKIYRTAGSARIPRCLYSYYSDSCSKYRPQRTLSNKKKRFCKTTNEELEARLLCGSKKERAVLSGRELFQGIIWLAAVPRVIIVLVRCRQPEMSWAASSWHFGCNCS</sequence>
<name>A0A8X6U0G5_NEPPI</name>
<reference evidence="1" key="1">
    <citation type="submission" date="2020-08" db="EMBL/GenBank/DDBJ databases">
        <title>Multicomponent nature underlies the extraordinary mechanical properties of spider dragline silk.</title>
        <authorList>
            <person name="Kono N."/>
            <person name="Nakamura H."/>
            <person name="Mori M."/>
            <person name="Yoshida Y."/>
            <person name="Ohtoshi R."/>
            <person name="Malay A.D."/>
            <person name="Moran D.A.P."/>
            <person name="Tomita M."/>
            <person name="Numata K."/>
            <person name="Arakawa K."/>
        </authorList>
    </citation>
    <scope>NUCLEOTIDE SEQUENCE</scope>
</reference>
<accession>A0A8X6U0G5</accession>
<comment type="caution">
    <text evidence="1">The sequence shown here is derived from an EMBL/GenBank/DDBJ whole genome shotgun (WGS) entry which is preliminary data.</text>
</comment>
<protein>
    <submittedName>
        <fullName evidence="1">Uncharacterized protein</fullName>
    </submittedName>
</protein>